<dbReference type="GO" id="GO:0004553">
    <property type="term" value="F:hydrolase activity, hydrolyzing O-glycosyl compounds"/>
    <property type="evidence" value="ECO:0007669"/>
    <property type="project" value="InterPro"/>
</dbReference>
<dbReference type="AlphaFoldDB" id="W1PS88"/>
<reference evidence="4" key="1">
    <citation type="journal article" date="2013" name="Science">
        <title>The Amborella genome and the evolution of flowering plants.</title>
        <authorList>
            <consortium name="Amborella Genome Project"/>
        </authorList>
    </citation>
    <scope>NUCLEOTIDE SEQUENCE [LARGE SCALE GENOMIC DNA]</scope>
</reference>
<gene>
    <name evidence="3" type="ORF">AMTR_s00028p00104290</name>
</gene>
<evidence type="ECO:0000313" key="4">
    <source>
        <dbReference type="Proteomes" id="UP000017836"/>
    </source>
</evidence>
<accession>W1PS88</accession>
<sequence>MNKLQVLRPFVLGYHPSSMKTQVGNHLPQFSKAQSALIKGSLDFVGINHYITYYAQKKTPLTLLVSFSMIPYETLWLSPYVILIDQDFNRFFEIQ</sequence>
<dbReference type="PANTHER" id="PTHR10353">
    <property type="entry name" value="GLYCOSYL HYDROLASE"/>
    <property type="match status" value="1"/>
</dbReference>
<evidence type="ECO:0000256" key="2">
    <source>
        <dbReference type="RuleBase" id="RU003690"/>
    </source>
</evidence>
<proteinExistence type="inferred from homology"/>
<dbReference type="HOGENOM" id="CLU_2375611_0_0_1"/>
<dbReference type="PANTHER" id="PTHR10353:SF302">
    <property type="entry name" value="BETA-GLUCOSIDASE 40"/>
    <property type="match status" value="1"/>
</dbReference>
<name>W1PS88_AMBTC</name>
<dbReference type="Proteomes" id="UP000017836">
    <property type="component" value="Unassembled WGS sequence"/>
</dbReference>
<dbReference type="InterPro" id="IPR017853">
    <property type="entry name" value="GH"/>
</dbReference>
<keyword evidence="4" id="KW-1185">Reference proteome</keyword>
<comment type="similarity">
    <text evidence="1 2">Belongs to the glycosyl hydrolase 1 family.</text>
</comment>
<organism evidence="3 4">
    <name type="scientific">Amborella trichopoda</name>
    <dbReference type="NCBI Taxonomy" id="13333"/>
    <lineage>
        <taxon>Eukaryota</taxon>
        <taxon>Viridiplantae</taxon>
        <taxon>Streptophyta</taxon>
        <taxon>Embryophyta</taxon>
        <taxon>Tracheophyta</taxon>
        <taxon>Spermatophyta</taxon>
        <taxon>Magnoliopsida</taxon>
        <taxon>Amborellales</taxon>
        <taxon>Amborellaceae</taxon>
        <taxon>Amborella</taxon>
    </lineage>
</organism>
<dbReference type="EMBL" id="KI392812">
    <property type="protein sequence ID" value="ERN10581.1"/>
    <property type="molecule type" value="Genomic_DNA"/>
</dbReference>
<dbReference type="SUPFAM" id="SSF51445">
    <property type="entry name" value="(Trans)glycosidases"/>
    <property type="match status" value="1"/>
</dbReference>
<dbReference type="GO" id="GO:0005975">
    <property type="term" value="P:carbohydrate metabolic process"/>
    <property type="evidence" value="ECO:0007669"/>
    <property type="project" value="InterPro"/>
</dbReference>
<evidence type="ECO:0000256" key="1">
    <source>
        <dbReference type="ARBA" id="ARBA00010838"/>
    </source>
</evidence>
<dbReference type="Gramene" id="ERN10581">
    <property type="protein sequence ID" value="ERN10581"/>
    <property type="gene ID" value="AMTR_s00028p00104290"/>
</dbReference>
<dbReference type="InterPro" id="IPR001360">
    <property type="entry name" value="Glyco_hydro_1"/>
</dbReference>
<evidence type="ECO:0008006" key="5">
    <source>
        <dbReference type="Google" id="ProtNLM"/>
    </source>
</evidence>
<dbReference type="Pfam" id="PF00232">
    <property type="entry name" value="Glyco_hydro_1"/>
    <property type="match status" value="1"/>
</dbReference>
<dbReference type="eggNOG" id="KOG0626">
    <property type="taxonomic scope" value="Eukaryota"/>
</dbReference>
<protein>
    <recommendedName>
        <fullName evidence="5">Beta-glucosidase</fullName>
    </recommendedName>
</protein>
<dbReference type="Gene3D" id="3.20.20.80">
    <property type="entry name" value="Glycosidases"/>
    <property type="match status" value="1"/>
</dbReference>
<evidence type="ECO:0000313" key="3">
    <source>
        <dbReference type="EMBL" id="ERN10581.1"/>
    </source>
</evidence>